<evidence type="ECO:0008006" key="4">
    <source>
        <dbReference type="Google" id="ProtNLM"/>
    </source>
</evidence>
<gene>
    <name evidence="2" type="ordered locus">Halhy_5823</name>
</gene>
<dbReference type="SUPFAM" id="SSF49464">
    <property type="entry name" value="Carboxypeptidase regulatory domain-like"/>
    <property type="match status" value="1"/>
</dbReference>
<keyword evidence="3" id="KW-1185">Reference proteome</keyword>
<proteinExistence type="predicted"/>
<organism evidence="2 3">
    <name type="scientific">Haliscomenobacter hydrossis (strain ATCC 27775 / DSM 1100 / LMG 10767 / O)</name>
    <dbReference type="NCBI Taxonomy" id="760192"/>
    <lineage>
        <taxon>Bacteria</taxon>
        <taxon>Pseudomonadati</taxon>
        <taxon>Bacteroidota</taxon>
        <taxon>Saprospiria</taxon>
        <taxon>Saprospirales</taxon>
        <taxon>Haliscomenobacteraceae</taxon>
        <taxon>Haliscomenobacter</taxon>
    </lineage>
</organism>
<protein>
    <recommendedName>
        <fullName evidence="4">TonB-dependent receptor plug</fullName>
    </recommendedName>
</protein>
<dbReference type="STRING" id="760192.Halhy_5823"/>
<dbReference type="Pfam" id="PF13715">
    <property type="entry name" value="CarbopepD_reg_2"/>
    <property type="match status" value="1"/>
</dbReference>
<name>F4KY21_HALH1</name>
<reference evidence="2 3" key="1">
    <citation type="journal article" date="2011" name="Stand. Genomic Sci.">
        <title>Complete genome sequence of Haliscomenobacter hydrossis type strain (O).</title>
        <authorList>
            <consortium name="US DOE Joint Genome Institute (JGI-PGF)"/>
            <person name="Daligault H."/>
            <person name="Lapidus A."/>
            <person name="Zeytun A."/>
            <person name="Nolan M."/>
            <person name="Lucas S."/>
            <person name="Del Rio T.G."/>
            <person name="Tice H."/>
            <person name="Cheng J.F."/>
            <person name="Tapia R."/>
            <person name="Han C."/>
            <person name="Goodwin L."/>
            <person name="Pitluck S."/>
            <person name="Liolios K."/>
            <person name="Pagani I."/>
            <person name="Ivanova N."/>
            <person name="Huntemann M."/>
            <person name="Mavromatis K."/>
            <person name="Mikhailova N."/>
            <person name="Pati A."/>
            <person name="Chen A."/>
            <person name="Palaniappan K."/>
            <person name="Land M."/>
            <person name="Hauser L."/>
            <person name="Brambilla E.M."/>
            <person name="Rohde M."/>
            <person name="Verbarg S."/>
            <person name="Goker M."/>
            <person name="Bristow J."/>
            <person name="Eisen J.A."/>
            <person name="Markowitz V."/>
            <person name="Hugenholtz P."/>
            <person name="Kyrpides N.C."/>
            <person name="Klenk H.P."/>
            <person name="Woyke T."/>
        </authorList>
    </citation>
    <scope>NUCLEOTIDE SEQUENCE [LARGE SCALE GENOMIC DNA]</scope>
    <source>
        <strain evidence="3">ATCC 27775 / DSM 1100 / LMG 10767 / O</strain>
    </source>
</reference>
<dbReference type="Proteomes" id="UP000008461">
    <property type="component" value="Chromosome"/>
</dbReference>
<keyword evidence="1" id="KW-0732">Signal</keyword>
<dbReference type="RefSeq" id="WP_013768174.1">
    <property type="nucleotide sequence ID" value="NC_015510.1"/>
</dbReference>
<evidence type="ECO:0000313" key="3">
    <source>
        <dbReference type="Proteomes" id="UP000008461"/>
    </source>
</evidence>
<feature type="signal peptide" evidence="1">
    <location>
        <begin position="1"/>
        <end position="19"/>
    </location>
</feature>
<dbReference type="eggNOG" id="COG1470">
    <property type="taxonomic scope" value="Bacteria"/>
</dbReference>
<dbReference type="Pfam" id="PF18939">
    <property type="entry name" value="DUF5686"/>
    <property type="match status" value="1"/>
</dbReference>
<dbReference type="InterPro" id="IPR008969">
    <property type="entry name" value="CarboxyPept-like_regulatory"/>
</dbReference>
<feature type="chain" id="PRO_5003310396" description="TonB-dependent receptor plug" evidence="1">
    <location>
        <begin position="20"/>
        <end position="819"/>
    </location>
</feature>
<dbReference type="AlphaFoldDB" id="F4KY21"/>
<dbReference type="EMBL" id="CP002691">
    <property type="protein sequence ID" value="AEE53646.1"/>
    <property type="molecule type" value="Genomic_DNA"/>
</dbReference>
<dbReference type="Gene3D" id="2.60.40.1120">
    <property type="entry name" value="Carboxypeptidase-like, regulatory domain"/>
    <property type="match status" value="1"/>
</dbReference>
<evidence type="ECO:0000313" key="2">
    <source>
        <dbReference type="EMBL" id="AEE53646.1"/>
    </source>
</evidence>
<sequence length="819" mass="94295">MQKFTLFLLFSFAITQLQAQLSGILTDAGGQALPFASIYLKGSTTGTTTNVNGEYTLYLNPGTYDVVFQYIGYEQKTLKVTMTREPQKLNVSLKEAAVELSEFVVRSNAEDPAYPIIRAAIKKREFYRTQVEEYRCDAYVKGNIAFAQTPKKIMGQEIGTMGGMLDSTGKGIIYLSESRSNLFFRRPDQYREEMIYSKVSGNDQGFGFNRAQDMDFSPYESYSELGRRIVSPIADNALFYYKYKLIGTITDEQGRAIKKIQLIPKRSEDPVYRGYIYIVDQDWAVQSADFILLQSAIKQPGLDTLWIKQVFLPIDNTEDVWRTFSVNIKFKAGALGFKLIGSFTSILSNYNIKPAFEDKFFTNEVFIVKEGANDKNQAFWDTLRPIPLTEDEVKDYTKKDSLQVLWKSKPWKDSVDRKNNKFTVMKLLTGYTYSRSYYRENFNIASPLGTIQFNTVQGYNASLNLAYNKDFDEYNMKWYRLNGAVNYGFSEKEFRASGSYLRQFEGIHRSQLSIGGGRQAVQFNPNEPITLMVNSIYSLLSRHNYMKLYDKVFARVGFGRELTNGIRLNSSLEWANRRKLDNTSDQSWYQRDDPNRRAYTENIPSIIAQNFDQSRALTLNLAFSFRPGQKYYTYPGRKYVAEVNGPEYFLNYRGGFGDVNYHLISVAIEEDNLPLGAWGYSAFRVQGGSFVQRKSLEFMDFMHFNGNQTILGDQERYMNSFLLLPYYEYSTDRAFFQAHWQHHFEGAILDWIPLIKKLGWKLVLGGHFLQVEQKKSYYELTAGIENVGFGVFRLFRFDIAASRQAGGKWNVGPVFGISL</sequence>
<dbReference type="KEGG" id="hhy:Halhy_5823"/>
<dbReference type="HOGENOM" id="CLU_015931_0_0_10"/>
<dbReference type="InterPro" id="IPR043741">
    <property type="entry name" value="DUF5686"/>
</dbReference>
<evidence type="ECO:0000256" key="1">
    <source>
        <dbReference type="SAM" id="SignalP"/>
    </source>
</evidence>
<accession>F4KY21</accession>
<reference key="2">
    <citation type="submission" date="2011-04" db="EMBL/GenBank/DDBJ databases">
        <title>Complete sequence of chromosome of Haliscomenobacter hydrossis DSM 1100.</title>
        <authorList>
            <consortium name="US DOE Joint Genome Institute (JGI-PGF)"/>
            <person name="Lucas S."/>
            <person name="Han J."/>
            <person name="Lapidus A."/>
            <person name="Bruce D."/>
            <person name="Goodwin L."/>
            <person name="Pitluck S."/>
            <person name="Peters L."/>
            <person name="Kyrpides N."/>
            <person name="Mavromatis K."/>
            <person name="Ivanova N."/>
            <person name="Ovchinnikova G."/>
            <person name="Pagani I."/>
            <person name="Daligault H."/>
            <person name="Detter J.C."/>
            <person name="Han C."/>
            <person name="Land M."/>
            <person name="Hauser L."/>
            <person name="Markowitz V."/>
            <person name="Cheng J.-F."/>
            <person name="Hugenholtz P."/>
            <person name="Woyke T."/>
            <person name="Wu D."/>
            <person name="Verbarg S."/>
            <person name="Frueling A."/>
            <person name="Brambilla E."/>
            <person name="Klenk H.-P."/>
            <person name="Eisen J.A."/>
        </authorList>
    </citation>
    <scope>NUCLEOTIDE SEQUENCE</scope>
    <source>
        <strain>DSM 1100</strain>
    </source>
</reference>